<sequence>MLAGGSGTLDRLPGKLGESVDNTYFAAEPFNEMLFIDELREHWYNVYNEKEELGFALAWDGVVFPYLWLWQEHHSEQDEPFNGQLYAMALEPQASNAPTLLNAVTKKQAPVLEAGQSAETWLTVVIHANPNRVKYVAQDGDVTFAG</sequence>
<gene>
    <name evidence="1" type="ORF">DQG23_06225</name>
</gene>
<keyword evidence="2" id="KW-1185">Reference proteome</keyword>
<evidence type="ECO:0000313" key="1">
    <source>
        <dbReference type="EMBL" id="RAV22528.1"/>
    </source>
</evidence>
<name>A0A329MT94_9BACL</name>
<dbReference type="Proteomes" id="UP000250369">
    <property type="component" value="Unassembled WGS sequence"/>
</dbReference>
<proteinExistence type="predicted"/>
<comment type="caution">
    <text evidence="1">The sequence shown here is derived from an EMBL/GenBank/DDBJ whole genome shotgun (WGS) entry which is preliminary data.</text>
</comment>
<dbReference type="AlphaFoldDB" id="A0A329MT94"/>
<dbReference type="GO" id="GO:0030246">
    <property type="term" value="F:carbohydrate binding"/>
    <property type="evidence" value="ECO:0007669"/>
    <property type="project" value="InterPro"/>
</dbReference>
<dbReference type="EMBL" id="QMFB01000002">
    <property type="protein sequence ID" value="RAV22528.1"/>
    <property type="molecule type" value="Genomic_DNA"/>
</dbReference>
<dbReference type="Gene3D" id="2.70.98.10">
    <property type="match status" value="1"/>
</dbReference>
<reference evidence="1 2" key="1">
    <citation type="journal article" date="2009" name="Int. J. Syst. Evol. Microbiol.">
        <title>Paenibacillus contaminans sp. nov., isolated from a contaminated laboratory plate.</title>
        <authorList>
            <person name="Chou J.H."/>
            <person name="Lee J.H."/>
            <person name="Lin M.C."/>
            <person name="Chang P.S."/>
            <person name="Arun A.B."/>
            <person name="Young C.C."/>
            <person name="Chen W.M."/>
        </authorList>
    </citation>
    <scope>NUCLEOTIDE SEQUENCE [LARGE SCALE GENOMIC DNA]</scope>
    <source>
        <strain evidence="1 2">CKOBP-6</strain>
    </source>
</reference>
<organism evidence="1 2">
    <name type="scientific">Paenibacillus contaminans</name>
    <dbReference type="NCBI Taxonomy" id="450362"/>
    <lineage>
        <taxon>Bacteria</taxon>
        <taxon>Bacillati</taxon>
        <taxon>Bacillota</taxon>
        <taxon>Bacilli</taxon>
        <taxon>Bacillales</taxon>
        <taxon>Paenibacillaceae</taxon>
        <taxon>Paenibacillus</taxon>
    </lineage>
</organism>
<dbReference type="InterPro" id="IPR014718">
    <property type="entry name" value="GH-type_carb-bd"/>
</dbReference>
<protein>
    <submittedName>
        <fullName evidence="1">Uncharacterized protein</fullName>
    </submittedName>
</protein>
<evidence type="ECO:0000313" key="2">
    <source>
        <dbReference type="Proteomes" id="UP000250369"/>
    </source>
</evidence>
<accession>A0A329MT94</accession>